<name>A0AAV4TNJ7_9ARAC</name>
<gene>
    <name evidence="1" type="ORF">CDAR_250921</name>
</gene>
<protein>
    <submittedName>
        <fullName evidence="1">Uncharacterized protein</fullName>
    </submittedName>
</protein>
<evidence type="ECO:0000313" key="1">
    <source>
        <dbReference type="EMBL" id="GIY46734.1"/>
    </source>
</evidence>
<dbReference type="EMBL" id="BPLQ01009812">
    <property type="protein sequence ID" value="GIY46734.1"/>
    <property type="molecule type" value="Genomic_DNA"/>
</dbReference>
<sequence length="90" mass="10363">MIRENFPFWGFSPEKVLLAELPHAMPDFFFLLVGVVRVMALFRAVFSLDVDVCWLSIYFPHLTQGCKTFRRSRPRTVTVTSKLSGPSQII</sequence>
<comment type="caution">
    <text evidence="1">The sequence shown here is derived from an EMBL/GenBank/DDBJ whole genome shotgun (WGS) entry which is preliminary data.</text>
</comment>
<dbReference type="Proteomes" id="UP001054837">
    <property type="component" value="Unassembled WGS sequence"/>
</dbReference>
<dbReference type="AlphaFoldDB" id="A0AAV4TNJ7"/>
<accession>A0AAV4TNJ7</accession>
<evidence type="ECO:0000313" key="2">
    <source>
        <dbReference type="Proteomes" id="UP001054837"/>
    </source>
</evidence>
<organism evidence="1 2">
    <name type="scientific">Caerostris darwini</name>
    <dbReference type="NCBI Taxonomy" id="1538125"/>
    <lineage>
        <taxon>Eukaryota</taxon>
        <taxon>Metazoa</taxon>
        <taxon>Ecdysozoa</taxon>
        <taxon>Arthropoda</taxon>
        <taxon>Chelicerata</taxon>
        <taxon>Arachnida</taxon>
        <taxon>Araneae</taxon>
        <taxon>Araneomorphae</taxon>
        <taxon>Entelegynae</taxon>
        <taxon>Araneoidea</taxon>
        <taxon>Araneidae</taxon>
        <taxon>Caerostris</taxon>
    </lineage>
</organism>
<proteinExistence type="predicted"/>
<reference evidence="1 2" key="1">
    <citation type="submission" date="2021-06" db="EMBL/GenBank/DDBJ databases">
        <title>Caerostris darwini draft genome.</title>
        <authorList>
            <person name="Kono N."/>
            <person name="Arakawa K."/>
        </authorList>
    </citation>
    <scope>NUCLEOTIDE SEQUENCE [LARGE SCALE GENOMIC DNA]</scope>
</reference>
<keyword evidence="2" id="KW-1185">Reference proteome</keyword>